<dbReference type="InterPro" id="IPR018062">
    <property type="entry name" value="HTH_AraC-typ_CS"/>
</dbReference>
<sequence length="252" mass="29031">MARVLVVEDDVQLRENICEQLELNNHQVRSASNGVQAFELLPGFSPNLILCDIMMPQMDGITFIRAVKRHICYRSIPIIFLTAKVAQQDMIQGLEEGAVDYLFKPFLHKELLLKINNLTNLRTEFLLQQSAQSAVGNETEIQFVKSFTEQLERHLDDASLTAECMAQTMNMSLSALQRNLKKYLDRSFSEILRDYRLRRATAFLVRTDLSLQQIASRCGFSSLSYFSFCFKEVNGQSPLRYRQKHQLRANPD</sequence>
<dbReference type="GO" id="GO:0032993">
    <property type="term" value="C:protein-DNA complex"/>
    <property type="evidence" value="ECO:0007669"/>
    <property type="project" value="TreeGrafter"/>
</dbReference>
<dbReference type="InterPro" id="IPR018060">
    <property type="entry name" value="HTH_AraC"/>
</dbReference>
<name>A0A6M5Y7V6_9BACT</name>
<dbReference type="EMBL" id="CP053435">
    <property type="protein sequence ID" value="QJW89989.1"/>
    <property type="molecule type" value="Genomic_DNA"/>
</dbReference>
<dbReference type="Pfam" id="PF00072">
    <property type="entry name" value="Response_reg"/>
    <property type="match status" value="1"/>
</dbReference>
<proteinExistence type="predicted"/>
<dbReference type="PANTHER" id="PTHR48111">
    <property type="entry name" value="REGULATOR OF RPOS"/>
    <property type="match status" value="1"/>
</dbReference>
<evidence type="ECO:0000256" key="3">
    <source>
        <dbReference type="ARBA" id="ARBA00023015"/>
    </source>
</evidence>
<dbReference type="InterPro" id="IPR001789">
    <property type="entry name" value="Sig_transdc_resp-reg_receiver"/>
</dbReference>
<keyword evidence="5" id="KW-0804">Transcription</keyword>
<evidence type="ECO:0000256" key="5">
    <source>
        <dbReference type="ARBA" id="ARBA00023163"/>
    </source>
</evidence>
<dbReference type="PROSITE" id="PS50110">
    <property type="entry name" value="RESPONSE_REGULATORY"/>
    <property type="match status" value="1"/>
</dbReference>
<keyword evidence="1 6" id="KW-0597">Phosphoprotein</keyword>
<keyword evidence="2" id="KW-0902">Two-component regulatory system</keyword>
<evidence type="ECO:0000256" key="6">
    <source>
        <dbReference type="PROSITE-ProRule" id="PRU00169"/>
    </source>
</evidence>
<reference evidence="9 10" key="1">
    <citation type="submission" date="2020-05" db="EMBL/GenBank/DDBJ databases">
        <title>Genome sequencing of Spirosoma sp. TS118.</title>
        <authorList>
            <person name="Lee J.-H."/>
            <person name="Jeong S."/>
            <person name="Zhao L."/>
            <person name="Jung J.-H."/>
            <person name="Kim M.-K."/>
            <person name="Lim S."/>
        </authorList>
    </citation>
    <scope>NUCLEOTIDE SEQUENCE [LARGE SCALE GENOMIC DNA]</scope>
    <source>
        <strain evidence="9 10">TS118</strain>
    </source>
</reference>
<dbReference type="CDD" id="cd17574">
    <property type="entry name" value="REC_OmpR"/>
    <property type="match status" value="1"/>
</dbReference>
<dbReference type="Gene3D" id="1.10.10.60">
    <property type="entry name" value="Homeodomain-like"/>
    <property type="match status" value="1"/>
</dbReference>
<dbReference type="InterPro" id="IPR009057">
    <property type="entry name" value="Homeodomain-like_sf"/>
</dbReference>
<evidence type="ECO:0000259" key="7">
    <source>
        <dbReference type="PROSITE" id="PS01124"/>
    </source>
</evidence>
<accession>A0A6M5Y7V6</accession>
<keyword evidence="4" id="KW-0238">DNA-binding</keyword>
<protein>
    <submittedName>
        <fullName evidence="9">Response regulator</fullName>
    </submittedName>
</protein>
<dbReference type="InterPro" id="IPR020449">
    <property type="entry name" value="Tscrpt_reg_AraC-type_HTH"/>
</dbReference>
<dbReference type="PROSITE" id="PS00041">
    <property type="entry name" value="HTH_ARAC_FAMILY_1"/>
    <property type="match status" value="1"/>
</dbReference>
<evidence type="ECO:0000256" key="2">
    <source>
        <dbReference type="ARBA" id="ARBA00023012"/>
    </source>
</evidence>
<feature type="domain" description="HTH araC/xylS-type" evidence="7">
    <location>
        <begin position="145"/>
        <end position="244"/>
    </location>
</feature>
<dbReference type="SUPFAM" id="SSF46689">
    <property type="entry name" value="Homeodomain-like"/>
    <property type="match status" value="1"/>
</dbReference>
<dbReference type="PANTHER" id="PTHR48111:SF1">
    <property type="entry name" value="TWO-COMPONENT RESPONSE REGULATOR ORR33"/>
    <property type="match status" value="1"/>
</dbReference>
<gene>
    <name evidence="9" type="ORF">HNV11_11695</name>
</gene>
<dbReference type="Pfam" id="PF12833">
    <property type="entry name" value="HTH_18"/>
    <property type="match status" value="1"/>
</dbReference>
<keyword evidence="10" id="KW-1185">Reference proteome</keyword>
<dbReference type="GO" id="GO:0000976">
    <property type="term" value="F:transcription cis-regulatory region binding"/>
    <property type="evidence" value="ECO:0007669"/>
    <property type="project" value="TreeGrafter"/>
</dbReference>
<dbReference type="GO" id="GO:0000156">
    <property type="term" value="F:phosphorelay response regulator activity"/>
    <property type="evidence" value="ECO:0007669"/>
    <property type="project" value="TreeGrafter"/>
</dbReference>
<evidence type="ECO:0000313" key="9">
    <source>
        <dbReference type="EMBL" id="QJW89989.1"/>
    </source>
</evidence>
<dbReference type="InterPro" id="IPR039420">
    <property type="entry name" value="WalR-like"/>
</dbReference>
<evidence type="ECO:0000256" key="4">
    <source>
        <dbReference type="ARBA" id="ARBA00023125"/>
    </source>
</evidence>
<feature type="modified residue" description="4-aspartylphosphate" evidence="6">
    <location>
        <position position="52"/>
    </location>
</feature>
<dbReference type="SMART" id="SM00342">
    <property type="entry name" value="HTH_ARAC"/>
    <property type="match status" value="1"/>
</dbReference>
<evidence type="ECO:0000259" key="8">
    <source>
        <dbReference type="PROSITE" id="PS50110"/>
    </source>
</evidence>
<dbReference type="GO" id="GO:0005829">
    <property type="term" value="C:cytosol"/>
    <property type="evidence" value="ECO:0007669"/>
    <property type="project" value="TreeGrafter"/>
</dbReference>
<dbReference type="SUPFAM" id="SSF52172">
    <property type="entry name" value="CheY-like"/>
    <property type="match status" value="1"/>
</dbReference>
<dbReference type="AlphaFoldDB" id="A0A6M5Y7V6"/>
<dbReference type="KEGG" id="stae:HNV11_11695"/>
<dbReference type="Gene3D" id="3.40.50.2300">
    <property type="match status" value="1"/>
</dbReference>
<evidence type="ECO:0000313" key="10">
    <source>
        <dbReference type="Proteomes" id="UP000502756"/>
    </source>
</evidence>
<organism evidence="9 10">
    <name type="scientific">Spirosoma taeanense</name>
    <dbReference type="NCBI Taxonomy" id="2735870"/>
    <lineage>
        <taxon>Bacteria</taxon>
        <taxon>Pseudomonadati</taxon>
        <taxon>Bacteroidota</taxon>
        <taxon>Cytophagia</taxon>
        <taxon>Cytophagales</taxon>
        <taxon>Cytophagaceae</taxon>
        <taxon>Spirosoma</taxon>
    </lineage>
</organism>
<dbReference type="PROSITE" id="PS01124">
    <property type="entry name" value="HTH_ARAC_FAMILY_2"/>
    <property type="match status" value="1"/>
</dbReference>
<dbReference type="PRINTS" id="PR00032">
    <property type="entry name" value="HTHARAC"/>
</dbReference>
<feature type="domain" description="Response regulatory" evidence="8">
    <location>
        <begin position="3"/>
        <end position="119"/>
    </location>
</feature>
<dbReference type="Proteomes" id="UP000502756">
    <property type="component" value="Chromosome"/>
</dbReference>
<dbReference type="InterPro" id="IPR011006">
    <property type="entry name" value="CheY-like_superfamily"/>
</dbReference>
<keyword evidence="3" id="KW-0805">Transcription regulation</keyword>
<dbReference type="RefSeq" id="WP_171739834.1">
    <property type="nucleotide sequence ID" value="NZ_CP053435.1"/>
</dbReference>
<dbReference type="GO" id="GO:0003700">
    <property type="term" value="F:DNA-binding transcription factor activity"/>
    <property type="evidence" value="ECO:0007669"/>
    <property type="project" value="InterPro"/>
</dbReference>
<evidence type="ECO:0000256" key="1">
    <source>
        <dbReference type="ARBA" id="ARBA00022553"/>
    </source>
</evidence>
<dbReference type="SMART" id="SM00448">
    <property type="entry name" value="REC"/>
    <property type="match status" value="1"/>
</dbReference>